<dbReference type="Proteomes" id="UP000281128">
    <property type="component" value="Unassembled WGS sequence"/>
</dbReference>
<sequence>MLNRRGATGETRTIFFEKPLADAITTGAVLSAVAIFWVILLVRFVGLRSFSKMTNFDFVMTIAMGSLLAGASQSKEWTGFVQTLAAMASLFAVQYFVSRLRHWSPRLDEVVQNTPVLLMKDGVILHDALRSTRVAEEDLVAKLREANALDLSKVRAVVLETTGDISVLHGGSVDDLLFKGVADAGND</sequence>
<dbReference type="GO" id="GO:0005886">
    <property type="term" value="C:plasma membrane"/>
    <property type="evidence" value="ECO:0007669"/>
    <property type="project" value="UniProtKB-SubCell"/>
</dbReference>
<evidence type="ECO:0000256" key="3">
    <source>
        <dbReference type="ARBA" id="ARBA00022475"/>
    </source>
</evidence>
<dbReference type="PANTHER" id="PTHR34582:SF6">
    <property type="entry name" value="UPF0702 TRANSMEMBRANE PROTEIN YCAP"/>
    <property type="match status" value="1"/>
</dbReference>
<evidence type="ECO:0000313" key="10">
    <source>
        <dbReference type="Proteomes" id="UP000281128"/>
    </source>
</evidence>
<name>A0A3A8AYH6_9RHOB</name>
<evidence type="ECO:0000256" key="6">
    <source>
        <dbReference type="ARBA" id="ARBA00023136"/>
    </source>
</evidence>
<dbReference type="InterPro" id="IPR007353">
    <property type="entry name" value="DUF421"/>
</dbReference>
<accession>A0A3A8AYH6</accession>
<evidence type="ECO:0000259" key="8">
    <source>
        <dbReference type="Pfam" id="PF04239"/>
    </source>
</evidence>
<proteinExistence type="inferred from homology"/>
<reference evidence="9 10" key="1">
    <citation type="submission" date="2018-09" db="EMBL/GenBank/DDBJ databases">
        <title>Roseovarius spongiae sp. nov., isolated from a marine sponge.</title>
        <authorList>
            <person name="Zhuang L."/>
            <person name="Luo L."/>
        </authorList>
    </citation>
    <scope>NUCLEOTIDE SEQUENCE [LARGE SCALE GENOMIC DNA]</scope>
    <source>
        <strain evidence="9 10">HN-E21</strain>
    </source>
</reference>
<feature type="transmembrane region" description="Helical" evidence="7">
    <location>
        <begin position="20"/>
        <end position="42"/>
    </location>
</feature>
<evidence type="ECO:0000256" key="7">
    <source>
        <dbReference type="SAM" id="Phobius"/>
    </source>
</evidence>
<evidence type="ECO:0000313" key="9">
    <source>
        <dbReference type="EMBL" id="RKF15321.1"/>
    </source>
</evidence>
<comment type="similarity">
    <text evidence="2">Belongs to the UPF0702 family.</text>
</comment>
<keyword evidence="5 7" id="KW-1133">Transmembrane helix</keyword>
<gene>
    <name evidence="9" type="ORF">D6850_10880</name>
</gene>
<comment type="caution">
    <text evidence="9">The sequence shown here is derived from an EMBL/GenBank/DDBJ whole genome shotgun (WGS) entry which is preliminary data.</text>
</comment>
<dbReference type="InterPro" id="IPR023090">
    <property type="entry name" value="UPF0702_alpha/beta_dom_sf"/>
</dbReference>
<protein>
    <submittedName>
        <fullName evidence="9">DUF421 domain-containing protein</fullName>
    </submittedName>
</protein>
<keyword evidence="3" id="KW-1003">Cell membrane</keyword>
<evidence type="ECO:0000256" key="5">
    <source>
        <dbReference type="ARBA" id="ARBA00022989"/>
    </source>
</evidence>
<evidence type="ECO:0000256" key="2">
    <source>
        <dbReference type="ARBA" id="ARBA00006448"/>
    </source>
</evidence>
<dbReference type="OrthoDB" id="9793799at2"/>
<keyword evidence="4 7" id="KW-0812">Transmembrane</keyword>
<feature type="domain" description="YetF C-terminal" evidence="8">
    <location>
        <begin position="104"/>
        <end position="170"/>
    </location>
</feature>
<keyword evidence="10" id="KW-1185">Reference proteome</keyword>
<evidence type="ECO:0000256" key="4">
    <source>
        <dbReference type="ARBA" id="ARBA00022692"/>
    </source>
</evidence>
<dbReference type="Gene3D" id="3.30.240.20">
    <property type="entry name" value="bsu07140 like domains"/>
    <property type="match status" value="1"/>
</dbReference>
<evidence type="ECO:0000256" key="1">
    <source>
        <dbReference type="ARBA" id="ARBA00004651"/>
    </source>
</evidence>
<dbReference type="AlphaFoldDB" id="A0A3A8AYH6"/>
<keyword evidence="6 7" id="KW-0472">Membrane</keyword>
<comment type="subcellular location">
    <subcellularLocation>
        <location evidence="1">Cell membrane</location>
        <topology evidence="1">Multi-pass membrane protein</topology>
    </subcellularLocation>
</comment>
<dbReference type="Pfam" id="PF04239">
    <property type="entry name" value="DUF421"/>
    <property type="match status" value="1"/>
</dbReference>
<dbReference type="EMBL" id="RAPE01000002">
    <property type="protein sequence ID" value="RKF15321.1"/>
    <property type="molecule type" value="Genomic_DNA"/>
</dbReference>
<organism evidence="9 10">
    <name type="scientific">Roseovarius spongiae</name>
    <dbReference type="NCBI Taxonomy" id="2320272"/>
    <lineage>
        <taxon>Bacteria</taxon>
        <taxon>Pseudomonadati</taxon>
        <taxon>Pseudomonadota</taxon>
        <taxon>Alphaproteobacteria</taxon>
        <taxon>Rhodobacterales</taxon>
        <taxon>Roseobacteraceae</taxon>
        <taxon>Roseovarius</taxon>
    </lineage>
</organism>
<dbReference type="PANTHER" id="PTHR34582">
    <property type="entry name" value="UPF0702 TRANSMEMBRANE PROTEIN YCAP"/>
    <property type="match status" value="1"/>
</dbReference>